<dbReference type="AlphaFoldDB" id="A0A9P7E1T3"/>
<dbReference type="GeneID" id="64634912"/>
<reference evidence="2" key="1">
    <citation type="journal article" date="2020" name="New Phytol.">
        <title>Comparative genomics reveals dynamic genome evolution in host specialist ectomycorrhizal fungi.</title>
        <authorList>
            <person name="Lofgren L.A."/>
            <person name="Nguyen N.H."/>
            <person name="Vilgalys R."/>
            <person name="Ruytinx J."/>
            <person name="Liao H.L."/>
            <person name="Branco S."/>
            <person name="Kuo A."/>
            <person name="LaButti K."/>
            <person name="Lipzen A."/>
            <person name="Andreopoulos W."/>
            <person name="Pangilinan J."/>
            <person name="Riley R."/>
            <person name="Hundley H."/>
            <person name="Na H."/>
            <person name="Barry K."/>
            <person name="Grigoriev I.V."/>
            <person name="Stajich J.E."/>
            <person name="Kennedy P.G."/>
        </authorList>
    </citation>
    <scope>NUCLEOTIDE SEQUENCE</scope>
    <source>
        <strain evidence="2">MN1</strain>
    </source>
</reference>
<feature type="transmembrane region" description="Helical" evidence="1">
    <location>
        <begin position="127"/>
        <end position="146"/>
    </location>
</feature>
<comment type="caution">
    <text evidence="2">The sequence shown here is derived from an EMBL/GenBank/DDBJ whole genome shotgun (WGS) entry which is preliminary data.</text>
</comment>
<organism evidence="2 3">
    <name type="scientific">Suillus subaureus</name>
    <dbReference type="NCBI Taxonomy" id="48587"/>
    <lineage>
        <taxon>Eukaryota</taxon>
        <taxon>Fungi</taxon>
        <taxon>Dikarya</taxon>
        <taxon>Basidiomycota</taxon>
        <taxon>Agaricomycotina</taxon>
        <taxon>Agaricomycetes</taxon>
        <taxon>Agaricomycetidae</taxon>
        <taxon>Boletales</taxon>
        <taxon>Suillineae</taxon>
        <taxon>Suillaceae</taxon>
        <taxon>Suillus</taxon>
    </lineage>
</organism>
<accession>A0A9P7E1T3</accession>
<dbReference type="OrthoDB" id="2676384at2759"/>
<feature type="transmembrane region" description="Helical" evidence="1">
    <location>
        <begin position="12"/>
        <end position="37"/>
    </location>
</feature>
<dbReference type="EMBL" id="JABBWG010000037">
    <property type="protein sequence ID" value="KAG1808702.1"/>
    <property type="molecule type" value="Genomic_DNA"/>
</dbReference>
<keyword evidence="1" id="KW-0812">Transmembrane</keyword>
<proteinExistence type="predicted"/>
<evidence type="ECO:0000313" key="2">
    <source>
        <dbReference type="EMBL" id="KAG1808702.1"/>
    </source>
</evidence>
<name>A0A9P7E1T3_9AGAM</name>
<keyword evidence="1" id="KW-1133">Transmembrane helix</keyword>
<dbReference type="Proteomes" id="UP000807769">
    <property type="component" value="Unassembled WGS sequence"/>
</dbReference>
<evidence type="ECO:0000256" key="1">
    <source>
        <dbReference type="SAM" id="Phobius"/>
    </source>
</evidence>
<gene>
    <name evidence="2" type="ORF">BJ212DRAFT_1484945</name>
</gene>
<feature type="transmembrane region" description="Helical" evidence="1">
    <location>
        <begin position="57"/>
        <end position="80"/>
    </location>
</feature>
<feature type="transmembrane region" description="Helical" evidence="1">
    <location>
        <begin position="101"/>
        <end position="121"/>
    </location>
</feature>
<sequence length="173" mass="19407">MYALWNNNRIVLGAMLFALFAIFVSSISILLVAGVTSDVTTDAIPGIQGCSRGPHDIRLFLLFILMFVFQLGLVCLTITRAIQSWRSANGPLYAMLVKHNIFYYACGLLFSAVNVLLPILLLDMYSVYSSFQVLQIFILAILATRMHLHLWHAERHVDGSKAIVWISMSNMPL</sequence>
<protein>
    <submittedName>
        <fullName evidence="2">Uncharacterized protein</fullName>
    </submittedName>
</protein>
<keyword evidence="3" id="KW-1185">Reference proteome</keyword>
<keyword evidence="1" id="KW-0472">Membrane</keyword>
<evidence type="ECO:0000313" key="3">
    <source>
        <dbReference type="Proteomes" id="UP000807769"/>
    </source>
</evidence>
<dbReference type="RefSeq" id="XP_041188795.1">
    <property type="nucleotide sequence ID" value="XM_041340896.1"/>
</dbReference>